<evidence type="ECO:0000256" key="6">
    <source>
        <dbReference type="ARBA" id="ARBA00022927"/>
    </source>
</evidence>
<feature type="transmembrane region" description="Helical" evidence="10">
    <location>
        <begin position="243"/>
        <end position="263"/>
    </location>
</feature>
<feature type="region of interest" description="Disordered" evidence="9">
    <location>
        <begin position="1"/>
        <end position="46"/>
    </location>
</feature>
<dbReference type="GO" id="GO:0035673">
    <property type="term" value="F:oligopeptide transmembrane transporter activity"/>
    <property type="evidence" value="ECO:0007669"/>
    <property type="project" value="InterPro"/>
</dbReference>
<dbReference type="GO" id="GO:0015031">
    <property type="term" value="P:protein transport"/>
    <property type="evidence" value="ECO:0007669"/>
    <property type="project" value="UniProtKB-KW"/>
</dbReference>
<feature type="transmembrane region" description="Helical" evidence="10">
    <location>
        <begin position="465"/>
        <end position="485"/>
    </location>
</feature>
<protein>
    <recommendedName>
        <fullName evidence="13">Small oligopeptide transporter</fullName>
    </recommendedName>
</protein>
<evidence type="ECO:0000256" key="7">
    <source>
        <dbReference type="ARBA" id="ARBA00022989"/>
    </source>
</evidence>
<evidence type="ECO:0000256" key="4">
    <source>
        <dbReference type="ARBA" id="ARBA00022692"/>
    </source>
</evidence>
<evidence type="ECO:0000256" key="2">
    <source>
        <dbReference type="ARBA" id="ARBA00008807"/>
    </source>
</evidence>
<evidence type="ECO:0000256" key="3">
    <source>
        <dbReference type="ARBA" id="ARBA00022448"/>
    </source>
</evidence>
<feature type="transmembrane region" description="Helical" evidence="10">
    <location>
        <begin position="591"/>
        <end position="611"/>
    </location>
</feature>
<feature type="transmembrane region" description="Helical" evidence="10">
    <location>
        <begin position="160"/>
        <end position="183"/>
    </location>
</feature>
<dbReference type="AlphaFoldDB" id="A0A9W9CB80"/>
<dbReference type="InterPro" id="IPR004813">
    <property type="entry name" value="OPT"/>
</dbReference>
<evidence type="ECO:0000256" key="1">
    <source>
        <dbReference type="ARBA" id="ARBA00004141"/>
    </source>
</evidence>
<keyword evidence="4 10" id="KW-0812">Transmembrane</keyword>
<feature type="transmembrane region" description="Helical" evidence="10">
    <location>
        <begin position="542"/>
        <end position="559"/>
    </location>
</feature>
<feature type="transmembrane region" description="Helical" evidence="10">
    <location>
        <begin position="136"/>
        <end position="154"/>
    </location>
</feature>
<gene>
    <name evidence="11" type="ORF">N0V89_005452</name>
</gene>
<feature type="transmembrane region" description="Helical" evidence="10">
    <location>
        <begin position="517"/>
        <end position="536"/>
    </location>
</feature>
<evidence type="ECO:0000256" key="9">
    <source>
        <dbReference type="SAM" id="MobiDB-lite"/>
    </source>
</evidence>
<evidence type="ECO:0000256" key="5">
    <source>
        <dbReference type="ARBA" id="ARBA00022856"/>
    </source>
</evidence>
<accession>A0A9W9CB80</accession>
<keyword evidence="3" id="KW-0813">Transport</keyword>
<dbReference type="Proteomes" id="UP001140513">
    <property type="component" value="Unassembled WGS sequence"/>
</dbReference>
<sequence>MAPKAFGKRLGFKRRNTDQEPVTVTELSPIEGSGEGSGSRPIVAGHGDATGVIDEVVRDISETEANHRLAAFRQDHKWDPNMPEETIDMVDDVTGAHDHKGEAQLVGEVIENSPYPEVRAVVRNYDEDVPAGTLRAWVLGLLMTTICSAVNALFLLRYPIIFIGPYVVLLLAYPLGIGAAKFLPNKEFKIFGRTANLNPGPFNTKEHVIIVAMANAAFGGGAGYFLDTVVSLRKFYKFDTSQFGWGFNILFALSTQCLGFGLAGSVRKFLVEPAAMIWPGALVNVGFMYALHDHSPSDPAKTNGWSISRYRMFMIVMACSFVWHWFPDYIIPAFSYFAWVTWIKPDNVIVNQLFGQTTGISLGFPFTGFTLDWAQINGFYNSPLISPWHAHANTAFGIIMFVWIVIPALHYSGVWYADYLPILQNSILDNTGAVYNTSRILTPEHVVDPAAYEAYSPLFLSTSFALSYGMNFASIAALISQTYLFHGPEIWRRWKASRGELDDIHMKIMRKYKLVPTWWYLALLALMVVFAFVSALCYPTNMAWYSVILSLVIAATWTIPIGIIQAFTNIQLGLNVFTEFIIGYVQPGHPIAMMMFKTFGYIVMTQALYFCQDLKLGHYMHVPQRSLFSAQLVATVWSCLCQLATVQWAMGAIKNVCTAEATGFFTCAYVKTFYNASVIWGAIGPKHLFSGDAVYKNLQYFWLVGIAAPFLVYGLARMFPRISWIRKASMPLIFGCMGYVPPYSSMNILAWCLFGYVFNKYIRQRYLGWWMQYNYITSAALDVGLALCAIILFFCVQLPGGTMPDYWGTTIIGRTVDGAGTAVRNVVADGETFGPKNWKW</sequence>
<dbReference type="InterPro" id="IPR004648">
    <property type="entry name" value="Oligpept_transpt"/>
</dbReference>
<organism evidence="11 12">
    <name type="scientific">Didymosphaeria variabile</name>
    <dbReference type="NCBI Taxonomy" id="1932322"/>
    <lineage>
        <taxon>Eukaryota</taxon>
        <taxon>Fungi</taxon>
        <taxon>Dikarya</taxon>
        <taxon>Ascomycota</taxon>
        <taxon>Pezizomycotina</taxon>
        <taxon>Dothideomycetes</taxon>
        <taxon>Pleosporomycetidae</taxon>
        <taxon>Pleosporales</taxon>
        <taxon>Massarineae</taxon>
        <taxon>Didymosphaeriaceae</taxon>
        <taxon>Didymosphaeria</taxon>
    </lineage>
</organism>
<comment type="similarity">
    <text evidence="2">Belongs to the oligopeptide OPT transporter family.</text>
</comment>
<feature type="transmembrane region" description="Helical" evidence="10">
    <location>
        <begin position="275"/>
        <end position="292"/>
    </location>
</feature>
<keyword evidence="7 10" id="KW-1133">Transmembrane helix</keyword>
<dbReference type="RefSeq" id="XP_056071496.1">
    <property type="nucleotide sequence ID" value="XM_056214229.1"/>
</dbReference>
<keyword evidence="12" id="KW-1185">Reference proteome</keyword>
<feature type="transmembrane region" description="Helical" evidence="10">
    <location>
        <begin position="392"/>
        <end position="411"/>
    </location>
</feature>
<evidence type="ECO:0000256" key="10">
    <source>
        <dbReference type="SAM" id="Phobius"/>
    </source>
</evidence>
<feature type="transmembrane region" description="Helical" evidence="10">
    <location>
        <begin position="313"/>
        <end position="339"/>
    </location>
</feature>
<proteinExistence type="inferred from homology"/>
<dbReference type="NCBIfam" id="TIGR00727">
    <property type="entry name" value="ISP4_OPT"/>
    <property type="match status" value="1"/>
</dbReference>
<feature type="compositionally biased region" description="Basic residues" evidence="9">
    <location>
        <begin position="1"/>
        <end position="14"/>
    </location>
</feature>
<evidence type="ECO:0000313" key="12">
    <source>
        <dbReference type="Proteomes" id="UP001140513"/>
    </source>
</evidence>
<evidence type="ECO:0008006" key="13">
    <source>
        <dbReference type="Google" id="ProtNLM"/>
    </source>
</evidence>
<feature type="transmembrane region" description="Helical" evidence="10">
    <location>
        <begin position="732"/>
        <end position="756"/>
    </location>
</feature>
<evidence type="ECO:0000256" key="8">
    <source>
        <dbReference type="ARBA" id="ARBA00023136"/>
    </source>
</evidence>
<dbReference type="EMBL" id="JAPEUX010000004">
    <property type="protein sequence ID" value="KAJ4353722.1"/>
    <property type="molecule type" value="Genomic_DNA"/>
</dbReference>
<feature type="transmembrane region" description="Helical" evidence="10">
    <location>
        <begin position="700"/>
        <end position="720"/>
    </location>
</feature>
<evidence type="ECO:0000313" key="11">
    <source>
        <dbReference type="EMBL" id="KAJ4353722.1"/>
    </source>
</evidence>
<dbReference type="GeneID" id="80908982"/>
<dbReference type="Pfam" id="PF03169">
    <property type="entry name" value="OPT"/>
    <property type="match status" value="1"/>
</dbReference>
<dbReference type="GO" id="GO:0016020">
    <property type="term" value="C:membrane"/>
    <property type="evidence" value="ECO:0007669"/>
    <property type="project" value="UniProtKB-SubCell"/>
</dbReference>
<feature type="transmembrane region" description="Helical" evidence="10">
    <location>
        <begin position="359"/>
        <end position="380"/>
    </location>
</feature>
<keyword evidence="8 10" id="KW-0472">Membrane</keyword>
<comment type="subcellular location">
    <subcellularLocation>
        <location evidence="1">Membrane</location>
        <topology evidence="1">Multi-pass membrane protein</topology>
    </subcellularLocation>
</comment>
<comment type="caution">
    <text evidence="11">The sequence shown here is derived from an EMBL/GenBank/DDBJ whole genome shotgun (WGS) entry which is preliminary data.</text>
</comment>
<dbReference type="OrthoDB" id="9986677at2759"/>
<keyword evidence="6" id="KW-0653">Protein transport</keyword>
<dbReference type="PANTHER" id="PTHR22601">
    <property type="entry name" value="ISP4 LIKE PROTEIN"/>
    <property type="match status" value="1"/>
</dbReference>
<name>A0A9W9CB80_9PLEO</name>
<dbReference type="NCBIfam" id="TIGR00728">
    <property type="entry name" value="OPT_sfam"/>
    <property type="match status" value="1"/>
</dbReference>
<keyword evidence="5" id="KW-0571">Peptide transport</keyword>
<feature type="transmembrane region" description="Helical" evidence="10">
    <location>
        <begin position="776"/>
        <end position="796"/>
    </location>
</feature>
<reference evidence="11" key="1">
    <citation type="submission" date="2022-10" db="EMBL/GenBank/DDBJ databases">
        <title>Tapping the CABI collections for fungal endophytes: first genome assemblies for Collariella, Neodidymelliopsis, Ascochyta clinopodiicola, Didymella pomorum, Didymosphaeria variabile, Neocosmospora piperis and Neocucurbitaria cava.</title>
        <authorList>
            <person name="Hill R."/>
        </authorList>
    </citation>
    <scope>NUCLEOTIDE SEQUENCE</scope>
    <source>
        <strain evidence="11">IMI 356815</strain>
    </source>
</reference>